<evidence type="ECO:0000313" key="2">
    <source>
        <dbReference type="Proteomes" id="UP000054721"/>
    </source>
</evidence>
<sequence>MLHTDLFAAKHLSFLGGCCCQLIASEDRLLCADWEVIKVTVSNDGKIVLESKIVLRSLKN</sequence>
<accession>A0A0V1LSL9</accession>
<comment type="caution">
    <text evidence="1">The sequence shown here is derived from an EMBL/GenBank/DDBJ whole genome shotgun (WGS) entry which is preliminary data.</text>
</comment>
<dbReference type="OrthoDB" id="10459317at2759"/>
<keyword evidence="2" id="KW-1185">Reference proteome</keyword>
<dbReference type="Proteomes" id="UP000054721">
    <property type="component" value="Unassembled WGS sequence"/>
</dbReference>
<dbReference type="AlphaFoldDB" id="A0A0V1LSL9"/>
<evidence type="ECO:0000313" key="1">
    <source>
        <dbReference type="EMBL" id="KRZ62483.1"/>
    </source>
</evidence>
<dbReference type="EMBL" id="JYDW01000008">
    <property type="protein sequence ID" value="KRZ62483.1"/>
    <property type="molecule type" value="Genomic_DNA"/>
</dbReference>
<proteinExistence type="predicted"/>
<protein>
    <submittedName>
        <fullName evidence="1">Uncharacterized protein</fullName>
    </submittedName>
</protein>
<organism evidence="1 2">
    <name type="scientific">Trichinella nativa</name>
    <dbReference type="NCBI Taxonomy" id="6335"/>
    <lineage>
        <taxon>Eukaryota</taxon>
        <taxon>Metazoa</taxon>
        <taxon>Ecdysozoa</taxon>
        <taxon>Nematoda</taxon>
        <taxon>Enoplea</taxon>
        <taxon>Dorylaimia</taxon>
        <taxon>Trichinellida</taxon>
        <taxon>Trichinellidae</taxon>
        <taxon>Trichinella</taxon>
    </lineage>
</organism>
<name>A0A0V1LSL9_9BILA</name>
<reference evidence="1 2" key="1">
    <citation type="submission" date="2015-05" db="EMBL/GenBank/DDBJ databases">
        <title>Evolution of Trichinella species and genotypes.</title>
        <authorList>
            <person name="Korhonen P.K."/>
            <person name="Edoardo P."/>
            <person name="Giuseppe L.R."/>
            <person name="Gasser R.B."/>
        </authorList>
    </citation>
    <scope>NUCLEOTIDE SEQUENCE [LARGE SCALE GENOMIC DNA]</scope>
    <source>
        <strain evidence="1">ISS10</strain>
    </source>
</reference>
<gene>
    <name evidence="1" type="ORF">T02_3094</name>
</gene>